<keyword evidence="2" id="KW-1185">Reference proteome</keyword>
<reference evidence="3" key="3">
    <citation type="submission" date="2025-08" db="UniProtKB">
        <authorList>
            <consortium name="RefSeq"/>
        </authorList>
    </citation>
    <scope>IDENTIFICATION</scope>
    <source>
        <strain evidence="3">17A/GY</strain>
        <tissue evidence="3">Liver</tissue>
    </source>
</reference>
<evidence type="ECO:0000313" key="3">
    <source>
        <dbReference type="RefSeq" id="XP_035300262.1"/>
    </source>
</evidence>
<proteinExistence type="predicted"/>
<name>A0A9J7GZF8_CRIGR</name>
<feature type="compositionally biased region" description="Polar residues" evidence="1">
    <location>
        <begin position="211"/>
        <end position="223"/>
    </location>
</feature>
<evidence type="ECO:0000256" key="1">
    <source>
        <dbReference type="SAM" id="MobiDB-lite"/>
    </source>
</evidence>
<reference evidence="2" key="1">
    <citation type="journal article" date="2018" name="Biotechnol. Bioeng.">
        <title>A reference genome of the Chinese hamster based on a hybrid assembly strategy.</title>
        <authorList>
            <person name="Rupp O."/>
            <person name="MacDonald M.L."/>
            <person name="Li S."/>
            <person name="Dhiman H."/>
            <person name="Polson S."/>
            <person name="Griep S."/>
            <person name="Heffner K."/>
            <person name="Hernandez I."/>
            <person name="Brinkrolf K."/>
            <person name="Jadhav V."/>
            <person name="Samoudi M."/>
            <person name="Hao H."/>
            <person name="Kingham B."/>
            <person name="Goesmann A."/>
            <person name="Betenbaugh M.J."/>
            <person name="Lewis N.E."/>
            <person name="Borth N."/>
            <person name="Lee K.H."/>
        </authorList>
    </citation>
    <scope>NUCLEOTIDE SEQUENCE [LARGE SCALE GENOMIC DNA]</scope>
    <source>
        <strain evidence="2">17A/GY</strain>
    </source>
</reference>
<dbReference type="AlphaFoldDB" id="A0A9J7GZF8"/>
<dbReference type="Pfam" id="PF06937">
    <property type="entry name" value="EURL"/>
    <property type="match status" value="1"/>
</dbReference>
<dbReference type="GeneID" id="100753013"/>
<dbReference type="InterPro" id="IPR009704">
    <property type="entry name" value="EURL_prot"/>
</dbReference>
<organism evidence="2 3">
    <name type="scientific">Cricetulus griseus</name>
    <name type="common">Chinese hamster</name>
    <name type="synonym">Cricetulus barabensis griseus</name>
    <dbReference type="NCBI Taxonomy" id="10029"/>
    <lineage>
        <taxon>Eukaryota</taxon>
        <taxon>Metazoa</taxon>
        <taxon>Chordata</taxon>
        <taxon>Craniata</taxon>
        <taxon>Vertebrata</taxon>
        <taxon>Euteleostomi</taxon>
        <taxon>Mammalia</taxon>
        <taxon>Eutheria</taxon>
        <taxon>Euarchontoglires</taxon>
        <taxon>Glires</taxon>
        <taxon>Rodentia</taxon>
        <taxon>Myomorpha</taxon>
        <taxon>Muroidea</taxon>
        <taxon>Cricetidae</taxon>
        <taxon>Cricetinae</taxon>
        <taxon>Cricetulus</taxon>
    </lineage>
</organism>
<dbReference type="CTD" id="100349850"/>
<evidence type="ECO:0000313" key="2">
    <source>
        <dbReference type="Proteomes" id="UP001108280"/>
    </source>
</evidence>
<dbReference type="RefSeq" id="XP_035300262.1">
    <property type="nucleotide sequence ID" value="XM_035444371.1"/>
</dbReference>
<dbReference type="PANTHER" id="PTHR15961:SF3">
    <property type="entry name" value="PROTEIN EURL HOMOLOG"/>
    <property type="match status" value="1"/>
</dbReference>
<dbReference type="OrthoDB" id="10046286at2759"/>
<sequence>MIIKRKATVIHHKGTMNEEEQFVNIDLNDDNICSVCKLGTDKETLSFCHICFELNLEGVPKSNLLHTRSLRGHKDCFEKYHLIANQDCSRSKLSKSTYEGVKTLLTKKINWIVQYAQNKDMDLDSECSKNTRHHLFNFRHKPDKKLLPQFDSQVPKYSVKGIAGSTGGLSSYTQRILEQRENTDFGLAILQDSDALWPHKHNQAQKKEETSSGPENVQTQNPRYSREELNSMTLDEVEQLNTKLQQQIQEVFEELTHQVQEKDSLASELHVRHVAIEQLLKNYSKLPCLQVGRAGPRSHLPINN</sequence>
<protein>
    <submittedName>
        <fullName evidence="3">Protein EURL homolog isoform X2</fullName>
    </submittedName>
</protein>
<dbReference type="Proteomes" id="UP001108280">
    <property type="component" value="Chromosome 4"/>
</dbReference>
<reference evidence="2" key="2">
    <citation type="journal article" date="2020" name="Biotechnol. Bioeng.">
        <title>Chromosome-scale scaffolds for the Chinese hamster reference genome assembly to facilitate the study of the CHO epigenome.</title>
        <authorList>
            <person name="Hilliard W."/>
            <person name="MacDonald M."/>
            <person name="Lee K.H."/>
        </authorList>
    </citation>
    <scope>NUCLEOTIDE SEQUENCE [LARGE SCALE GENOMIC DNA]</scope>
    <source>
        <strain evidence="2">17A/GY</strain>
    </source>
</reference>
<gene>
    <name evidence="3" type="primary">C4H21orf91</name>
</gene>
<accession>A0A9J7GZF8</accession>
<feature type="region of interest" description="Disordered" evidence="1">
    <location>
        <begin position="200"/>
        <end position="225"/>
    </location>
</feature>
<dbReference type="PANTHER" id="PTHR15961">
    <property type="entry name" value="PROTEIN EURL HOMOLOG"/>
    <property type="match status" value="1"/>
</dbReference>